<keyword evidence="5" id="KW-0805">Transcription regulation</keyword>
<evidence type="ECO:0000256" key="8">
    <source>
        <dbReference type="ARBA" id="ARBA00023242"/>
    </source>
</evidence>
<dbReference type="GO" id="GO:0005634">
    <property type="term" value="C:nucleus"/>
    <property type="evidence" value="ECO:0007669"/>
    <property type="project" value="UniProtKB-SubCell"/>
</dbReference>
<feature type="domain" description="BED-type" evidence="11">
    <location>
        <begin position="38"/>
        <end position="96"/>
    </location>
</feature>
<evidence type="ECO:0000256" key="9">
    <source>
        <dbReference type="PROSITE-ProRule" id="PRU00027"/>
    </source>
</evidence>
<dbReference type="InterPro" id="IPR012337">
    <property type="entry name" value="RNaseH-like_sf"/>
</dbReference>
<dbReference type="GO" id="GO:0008270">
    <property type="term" value="F:zinc ion binding"/>
    <property type="evidence" value="ECO:0007669"/>
    <property type="project" value="UniProtKB-KW"/>
</dbReference>
<evidence type="ECO:0000313" key="12">
    <source>
        <dbReference type="EMBL" id="GBB99011.1"/>
    </source>
</evidence>
<dbReference type="GO" id="GO:0046983">
    <property type="term" value="F:protein dimerization activity"/>
    <property type="evidence" value="ECO:0007669"/>
    <property type="project" value="InterPro"/>
</dbReference>
<evidence type="ECO:0000256" key="4">
    <source>
        <dbReference type="ARBA" id="ARBA00022833"/>
    </source>
</evidence>
<reference evidence="12 13" key="1">
    <citation type="submission" date="2017-11" db="EMBL/GenBank/DDBJ databases">
        <title>The genome of Rhizophagus clarus HR1 reveals common genetic basis of auxotrophy among arbuscular mycorrhizal fungi.</title>
        <authorList>
            <person name="Kobayashi Y."/>
        </authorList>
    </citation>
    <scope>NUCLEOTIDE SEQUENCE [LARGE SCALE GENOMIC DNA]</scope>
    <source>
        <strain evidence="12 13">HR1</strain>
    </source>
</reference>
<evidence type="ECO:0000256" key="7">
    <source>
        <dbReference type="ARBA" id="ARBA00023163"/>
    </source>
</evidence>
<keyword evidence="4" id="KW-0862">Zinc</keyword>
<organism evidence="12 13">
    <name type="scientific">Rhizophagus clarus</name>
    <dbReference type="NCBI Taxonomy" id="94130"/>
    <lineage>
        <taxon>Eukaryota</taxon>
        <taxon>Fungi</taxon>
        <taxon>Fungi incertae sedis</taxon>
        <taxon>Mucoromycota</taxon>
        <taxon>Glomeromycotina</taxon>
        <taxon>Glomeromycetes</taxon>
        <taxon>Glomerales</taxon>
        <taxon>Glomeraceae</taxon>
        <taxon>Rhizophagus</taxon>
    </lineage>
</organism>
<evidence type="ECO:0000256" key="3">
    <source>
        <dbReference type="ARBA" id="ARBA00022771"/>
    </source>
</evidence>
<protein>
    <recommendedName>
        <fullName evidence="11">BED-type domain-containing protein</fullName>
    </recommendedName>
</protein>
<dbReference type="InterPro" id="IPR052035">
    <property type="entry name" value="ZnF_BED_domain_contain"/>
</dbReference>
<dbReference type="InterPro" id="IPR003656">
    <property type="entry name" value="Znf_BED"/>
</dbReference>
<gene>
    <name evidence="12" type="ORF">RclHR1_00340002</name>
</gene>
<evidence type="ECO:0000256" key="6">
    <source>
        <dbReference type="ARBA" id="ARBA00023125"/>
    </source>
</evidence>
<dbReference type="PANTHER" id="PTHR46481">
    <property type="entry name" value="ZINC FINGER BED DOMAIN-CONTAINING PROTEIN 4"/>
    <property type="match status" value="1"/>
</dbReference>
<dbReference type="Proteomes" id="UP000247702">
    <property type="component" value="Unassembled WGS sequence"/>
</dbReference>
<dbReference type="Pfam" id="PF05699">
    <property type="entry name" value="Dimer_Tnp_hAT"/>
    <property type="match status" value="1"/>
</dbReference>
<evidence type="ECO:0000256" key="2">
    <source>
        <dbReference type="ARBA" id="ARBA00022723"/>
    </source>
</evidence>
<evidence type="ECO:0000256" key="10">
    <source>
        <dbReference type="SAM" id="MobiDB-lite"/>
    </source>
</evidence>
<comment type="caution">
    <text evidence="12">The sequence shown here is derived from an EMBL/GenBank/DDBJ whole genome shotgun (WGS) entry which is preliminary data.</text>
</comment>
<evidence type="ECO:0000256" key="5">
    <source>
        <dbReference type="ARBA" id="ARBA00023015"/>
    </source>
</evidence>
<dbReference type="STRING" id="94130.A0A2Z6RR65"/>
<evidence type="ECO:0000313" key="13">
    <source>
        <dbReference type="Proteomes" id="UP000247702"/>
    </source>
</evidence>
<dbReference type="PROSITE" id="PS50808">
    <property type="entry name" value="ZF_BED"/>
    <property type="match status" value="1"/>
</dbReference>
<sequence length="422" mass="48636">MDNAEETQTKDFEHENTEENVLPEKSNSALSILDEDDKKRSVVWAHFDKFADVKGVIWAKCQYCGSGKYNMSNGSSTGNLNRHDLTKAHLEKVDPSVDKQPFSNKVFCKKLSEWIVTDDQPFTVVKSPEFHALINICNPEANIPSAGTIKSDILKLYKNYKTNVQNILQTSPNVVGFLGITGHYIHSDWNLKVILVDFVELQRSHSEWSLINELCQVFKIFHRATEEMSKSQSVTLSSSIPVYNVLLDHLEKLLDKQHKEHCSIPEIRTAIAKGYKKLKTYYAKTDESCVYPVATILDLRMKLKYYQQQQWEQEYIDAALDVIRNVYNDYCQVNSLAINDSSIQEHDQNNFFGMFEISNDSSKENELEEYLRKPVINFKTNLLQWWKAHEATYPHLSAIARNFLVIPDISVPVERIFLAEPI</sequence>
<dbReference type="EMBL" id="BEXD01002668">
    <property type="protein sequence ID" value="GBB99011.1"/>
    <property type="molecule type" value="Genomic_DNA"/>
</dbReference>
<keyword evidence="2" id="KW-0479">Metal-binding</keyword>
<dbReference type="PANTHER" id="PTHR46481:SF10">
    <property type="entry name" value="ZINC FINGER BED DOMAIN-CONTAINING PROTEIN 39"/>
    <property type="match status" value="1"/>
</dbReference>
<evidence type="ECO:0000259" key="11">
    <source>
        <dbReference type="PROSITE" id="PS50808"/>
    </source>
</evidence>
<evidence type="ECO:0000256" key="1">
    <source>
        <dbReference type="ARBA" id="ARBA00004123"/>
    </source>
</evidence>
<accession>A0A2Z6RR65</accession>
<dbReference type="AlphaFoldDB" id="A0A2Z6RR65"/>
<dbReference type="SUPFAM" id="SSF53098">
    <property type="entry name" value="Ribonuclease H-like"/>
    <property type="match status" value="1"/>
</dbReference>
<feature type="compositionally biased region" description="Basic and acidic residues" evidence="10">
    <location>
        <begin position="7"/>
        <end position="17"/>
    </location>
</feature>
<dbReference type="SUPFAM" id="SSF140996">
    <property type="entry name" value="Hermes dimerisation domain"/>
    <property type="match status" value="1"/>
</dbReference>
<dbReference type="InterPro" id="IPR008906">
    <property type="entry name" value="HATC_C_dom"/>
</dbReference>
<name>A0A2Z6RR65_9GLOM</name>
<dbReference type="SMART" id="SM00614">
    <property type="entry name" value="ZnF_BED"/>
    <property type="match status" value="1"/>
</dbReference>
<feature type="region of interest" description="Disordered" evidence="10">
    <location>
        <begin position="1"/>
        <end position="28"/>
    </location>
</feature>
<comment type="subcellular location">
    <subcellularLocation>
        <location evidence="1">Nucleus</location>
    </subcellularLocation>
</comment>
<keyword evidence="6" id="KW-0238">DNA-binding</keyword>
<keyword evidence="13" id="KW-1185">Reference proteome</keyword>
<keyword evidence="8" id="KW-0539">Nucleus</keyword>
<proteinExistence type="predicted"/>
<keyword evidence="3 9" id="KW-0863">Zinc-finger</keyword>
<keyword evidence="7" id="KW-0804">Transcription</keyword>
<dbReference type="GO" id="GO:0003677">
    <property type="term" value="F:DNA binding"/>
    <property type="evidence" value="ECO:0007669"/>
    <property type="project" value="UniProtKB-KW"/>
</dbReference>